<organism evidence="3 4">
    <name type="scientific">Paenibacillus residui</name>
    <dbReference type="NCBI Taxonomy" id="629724"/>
    <lineage>
        <taxon>Bacteria</taxon>
        <taxon>Bacillati</taxon>
        <taxon>Bacillota</taxon>
        <taxon>Bacilli</taxon>
        <taxon>Bacillales</taxon>
        <taxon>Paenibacillaceae</taxon>
        <taxon>Paenibacillus</taxon>
    </lineage>
</organism>
<dbReference type="EMBL" id="JBHTIU010000010">
    <property type="protein sequence ID" value="MFD0868219.1"/>
    <property type="molecule type" value="Genomic_DNA"/>
</dbReference>
<evidence type="ECO:0000259" key="2">
    <source>
        <dbReference type="Pfam" id="PF13453"/>
    </source>
</evidence>
<reference evidence="4" key="1">
    <citation type="journal article" date="2019" name="Int. J. Syst. Evol. Microbiol.">
        <title>The Global Catalogue of Microorganisms (GCM) 10K type strain sequencing project: providing services to taxonomists for standard genome sequencing and annotation.</title>
        <authorList>
            <consortium name="The Broad Institute Genomics Platform"/>
            <consortium name="The Broad Institute Genome Sequencing Center for Infectious Disease"/>
            <person name="Wu L."/>
            <person name="Ma J."/>
        </authorList>
    </citation>
    <scope>NUCLEOTIDE SEQUENCE [LARGE SCALE GENOMIC DNA]</scope>
    <source>
        <strain evidence="4">CCUG 57263</strain>
    </source>
</reference>
<feature type="domain" description="Transcription factor zinc-finger" evidence="2">
    <location>
        <begin position="2"/>
        <end position="42"/>
    </location>
</feature>
<evidence type="ECO:0000313" key="4">
    <source>
        <dbReference type="Proteomes" id="UP001597120"/>
    </source>
</evidence>
<comment type="caution">
    <text evidence="3">The sequence shown here is derived from an EMBL/GenBank/DDBJ whole genome shotgun (WGS) entry which is preliminary data.</text>
</comment>
<name>A0ABW3D7I7_9BACL</name>
<evidence type="ECO:0000256" key="1">
    <source>
        <dbReference type="SAM" id="MobiDB-lite"/>
    </source>
</evidence>
<proteinExistence type="predicted"/>
<dbReference type="InterPro" id="IPR027392">
    <property type="entry name" value="TF_Znf"/>
</dbReference>
<dbReference type="Pfam" id="PF13453">
    <property type="entry name" value="Zn_ribbon_TFIIB"/>
    <property type="match status" value="1"/>
</dbReference>
<feature type="region of interest" description="Disordered" evidence="1">
    <location>
        <begin position="60"/>
        <end position="105"/>
    </location>
</feature>
<keyword evidence="4" id="KW-1185">Reference proteome</keyword>
<dbReference type="Proteomes" id="UP001597120">
    <property type="component" value="Unassembled WGS sequence"/>
</dbReference>
<feature type="compositionally biased region" description="Basic and acidic residues" evidence="1">
    <location>
        <begin position="60"/>
        <end position="97"/>
    </location>
</feature>
<protein>
    <submittedName>
        <fullName evidence="3">Zf-TFIIB domain-containing protein</fullName>
    </submittedName>
</protein>
<evidence type="ECO:0000313" key="3">
    <source>
        <dbReference type="EMBL" id="MFD0868219.1"/>
    </source>
</evidence>
<gene>
    <name evidence="3" type="ORF">ACFQ03_03590</name>
</gene>
<sequence>MKCPICNDVRMREVEKDGVLIDVCPDCKGVWLDRGELEKLMKGVQELRAEYDEWYDREEPDRLDARETRRPDSYSYDERDGGRPYRDSYPSKDERHGYPPKHKRKKKKNVFDIFEDLFD</sequence>
<accession>A0ABW3D7I7</accession>
<dbReference type="RefSeq" id="WP_379286106.1">
    <property type="nucleotide sequence ID" value="NZ_JBHTIU010000010.1"/>
</dbReference>